<name>A0ABW3X068_9HYPH</name>
<comment type="caution">
    <text evidence="1">The sequence shown here is derived from an EMBL/GenBank/DDBJ whole genome shotgun (WGS) entry which is preliminary data.</text>
</comment>
<keyword evidence="2" id="KW-1185">Reference proteome</keyword>
<dbReference type="RefSeq" id="WP_379040266.1">
    <property type="nucleotide sequence ID" value="NZ_JBHTND010000014.1"/>
</dbReference>
<evidence type="ECO:0000313" key="2">
    <source>
        <dbReference type="Proteomes" id="UP001597176"/>
    </source>
</evidence>
<evidence type="ECO:0000313" key="1">
    <source>
        <dbReference type="EMBL" id="MFD1302311.1"/>
    </source>
</evidence>
<reference evidence="2" key="1">
    <citation type="journal article" date="2019" name="Int. J. Syst. Evol. Microbiol.">
        <title>The Global Catalogue of Microorganisms (GCM) 10K type strain sequencing project: providing services to taxonomists for standard genome sequencing and annotation.</title>
        <authorList>
            <consortium name="The Broad Institute Genomics Platform"/>
            <consortium name="The Broad Institute Genome Sequencing Center for Infectious Disease"/>
            <person name="Wu L."/>
            <person name="Ma J."/>
        </authorList>
    </citation>
    <scope>NUCLEOTIDE SEQUENCE [LARGE SCALE GENOMIC DNA]</scope>
    <source>
        <strain evidence="2">CCUG 56108</strain>
    </source>
</reference>
<gene>
    <name evidence="1" type="ORF">ACFQ4G_12095</name>
</gene>
<organism evidence="1 2">
    <name type="scientific">Methylobacterium marchantiae</name>
    <dbReference type="NCBI Taxonomy" id="600331"/>
    <lineage>
        <taxon>Bacteria</taxon>
        <taxon>Pseudomonadati</taxon>
        <taxon>Pseudomonadota</taxon>
        <taxon>Alphaproteobacteria</taxon>
        <taxon>Hyphomicrobiales</taxon>
        <taxon>Methylobacteriaceae</taxon>
        <taxon>Methylobacterium</taxon>
    </lineage>
</organism>
<proteinExistence type="predicted"/>
<accession>A0ABW3X068</accession>
<sequence length="40" mass="3924">MIVAVAVLSIVASGTLLAGLACLVSAEGRDRAGARVADLI</sequence>
<dbReference type="EMBL" id="JBHTND010000014">
    <property type="protein sequence ID" value="MFD1302311.1"/>
    <property type="molecule type" value="Genomic_DNA"/>
</dbReference>
<dbReference type="Proteomes" id="UP001597176">
    <property type="component" value="Unassembled WGS sequence"/>
</dbReference>
<protein>
    <submittedName>
        <fullName evidence="1">Uncharacterized protein</fullName>
    </submittedName>
</protein>